<protein>
    <submittedName>
        <fullName evidence="1">19592_t:CDS:1</fullName>
    </submittedName>
</protein>
<name>A0A9W4WPV7_9GLOM</name>
<evidence type="ECO:0000313" key="2">
    <source>
        <dbReference type="Proteomes" id="UP001153678"/>
    </source>
</evidence>
<evidence type="ECO:0000313" key="1">
    <source>
        <dbReference type="EMBL" id="CAI2163028.1"/>
    </source>
</evidence>
<dbReference type="EMBL" id="CAMKVN010000065">
    <property type="protein sequence ID" value="CAI2163028.1"/>
    <property type="molecule type" value="Genomic_DNA"/>
</dbReference>
<dbReference type="AlphaFoldDB" id="A0A9W4WPV7"/>
<comment type="caution">
    <text evidence="1">The sequence shown here is derived from an EMBL/GenBank/DDBJ whole genome shotgun (WGS) entry which is preliminary data.</text>
</comment>
<gene>
    <name evidence="1" type="ORF">FWILDA_LOCUS861</name>
</gene>
<sequence length="62" mass="7166">MAGVKEIHNYPFDPIIKFKQPRCSFSYKVIKEGIHLSKGTKTSSIYLFGLHLKILDKAKDRK</sequence>
<proteinExistence type="predicted"/>
<dbReference type="Proteomes" id="UP001153678">
    <property type="component" value="Unassembled WGS sequence"/>
</dbReference>
<reference evidence="1" key="1">
    <citation type="submission" date="2022-08" db="EMBL/GenBank/DDBJ databases">
        <authorList>
            <person name="Kallberg Y."/>
            <person name="Tangrot J."/>
            <person name="Rosling A."/>
        </authorList>
    </citation>
    <scope>NUCLEOTIDE SEQUENCE</scope>
    <source>
        <strain evidence="1">Wild A</strain>
    </source>
</reference>
<organism evidence="1 2">
    <name type="scientific">Funneliformis geosporum</name>
    <dbReference type="NCBI Taxonomy" id="1117311"/>
    <lineage>
        <taxon>Eukaryota</taxon>
        <taxon>Fungi</taxon>
        <taxon>Fungi incertae sedis</taxon>
        <taxon>Mucoromycota</taxon>
        <taxon>Glomeromycotina</taxon>
        <taxon>Glomeromycetes</taxon>
        <taxon>Glomerales</taxon>
        <taxon>Glomeraceae</taxon>
        <taxon>Funneliformis</taxon>
    </lineage>
</organism>
<keyword evidence="2" id="KW-1185">Reference proteome</keyword>
<accession>A0A9W4WPV7</accession>
<dbReference type="OrthoDB" id="2416518at2759"/>